<keyword evidence="4" id="KW-0472">Membrane</keyword>
<evidence type="ECO:0000313" key="6">
    <source>
        <dbReference type="EMBL" id="TCI04432.1"/>
    </source>
</evidence>
<dbReference type="InterPro" id="IPR001173">
    <property type="entry name" value="Glyco_trans_2-like"/>
</dbReference>
<protein>
    <submittedName>
        <fullName evidence="6">Glycosyltransferase</fullName>
    </submittedName>
</protein>
<accession>A0ABY2ARE1</accession>
<keyword evidence="3" id="KW-0808">Transferase</keyword>
<feature type="domain" description="Glycosyltransferase 2-like" evidence="5">
    <location>
        <begin position="6"/>
        <end position="119"/>
    </location>
</feature>
<sequence>MLPFVSIVIPAFNEERYIARCLQSLQKLDYPTDRFDITIIDNGSTDNTVAIARSFNVQVEVLSNCKVGAVRNHGVALAKGDIVAFVDSDCEVAPRWLSAAVEELSDKTTGAVGGVYLVEKAACWVEQAWITEQTSARRETDSLAGGSFIMTKQLFDALGGFDVSLSAGEDDNLSHRVQLAGYNVIQLRDCAVVHLGYPKTLIGTMRRQRWHGSYQIESARSLSDKLLWLTHLYTLAVLLLPILLLAMTLLPQAWLLMLSAALTSVLALLGIPGLAAVHRLIKYEGNQFELLKLAQLYAIYQFYFVGRMLGLIENYRRRWFSSQKSMLGADR</sequence>
<evidence type="ECO:0000256" key="3">
    <source>
        <dbReference type="ARBA" id="ARBA00022679"/>
    </source>
</evidence>
<dbReference type="InterPro" id="IPR029044">
    <property type="entry name" value="Nucleotide-diphossugar_trans"/>
</dbReference>
<dbReference type="PANTHER" id="PTHR43630">
    <property type="entry name" value="POLY-BETA-1,6-N-ACETYL-D-GLUCOSAMINE SYNTHASE"/>
    <property type="match status" value="1"/>
</dbReference>
<dbReference type="Pfam" id="PF00535">
    <property type="entry name" value="Glycos_transf_2"/>
    <property type="match status" value="1"/>
</dbReference>
<evidence type="ECO:0000256" key="4">
    <source>
        <dbReference type="SAM" id="Phobius"/>
    </source>
</evidence>
<feature type="transmembrane region" description="Helical" evidence="4">
    <location>
        <begin position="297"/>
        <end position="315"/>
    </location>
</feature>
<evidence type="ECO:0000256" key="2">
    <source>
        <dbReference type="ARBA" id="ARBA00022676"/>
    </source>
</evidence>
<keyword evidence="2" id="KW-0328">Glycosyltransferase</keyword>
<comment type="similarity">
    <text evidence="1">Belongs to the glycosyltransferase 2 family.</text>
</comment>
<feature type="transmembrane region" description="Helical" evidence="4">
    <location>
        <begin position="226"/>
        <end position="246"/>
    </location>
</feature>
<keyword evidence="7" id="KW-1185">Reference proteome</keyword>
<dbReference type="PANTHER" id="PTHR43630:SF1">
    <property type="entry name" value="POLY-BETA-1,6-N-ACETYL-D-GLUCOSAMINE SYNTHASE"/>
    <property type="match status" value="1"/>
</dbReference>
<comment type="caution">
    <text evidence="6">The sequence shown here is derived from an EMBL/GenBank/DDBJ whole genome shotgun (WGS) entry which is preliminary data.</text>
</comment>
<proteinExistence type="inferred from homology"/>
<organism evidence="6 7">
    <name type="scientific">Corallincola luteus</name>
    <dbReference type="NCBI Taxonomy" id="1775177"/>
    <lineage>
        <taxon>Bacteria</taxon>
        <taxon>Pseudomonadati</taxon>
        <taxon>Pseudomonadota</taxon>
        <taxon>Gammaproteobacteria</taxon>
        <taxon>Alteromonadales</taxon>
        <taxon>Psychromonadaceae</taxon>
        <taxon>Corallincola</taxon>
    </lineage>
</organism>
<dbReference type="Gene3D" id="3.90.550.10">
    <property type="entry name" value="Spore Coat Polysaccharide Biosynthesis Protein SpsA, Chain A"/>
    <property type="match status" value="1"/>
</dbReference>
<evidence type="ECO:0000259" key="5">
    <source>
        <dbReference type="Pfam" id="PF00535"/>
    </source>
</evidence>
<evidence type="ECO:0000256" key="1">
    <source>
        <dbReference type="ARBA" id="ARBA00006739"/>
    </source>
</evidence>
<keyword evidence="4" id="KW-0812">Transmembrane</keyword>
<name>A0ABY2ARE1_9GAMM</name>
<dbReference type="EMBL" id="SJXE01000001">
    <property type="protein sequence ID" value="TCI04432.1"/>
    <property type="molecule type" value="Genomic_DNA"/>
</dbReference>
<dbReference type="Proteomes" id="UP000292554">
    <property type="component" value="Unassembled WGS sequence"/>
</dbReference>
<dbReference type="RefSeq" id="WP_131413932.1">
    <property type="nucleotide sequence ID" value="NZ_SJXE01000001.1"/>
</dbReference>
<feature type="transmembrane region" description="Helical" evidence="4">
    <location>
        <begin position="253"/>
        <end position="277"/>
    </location>
</feature>
<reference evidence="6 7" key="1">
    <citation type="submission" date="2019-02" db="EMBL/GenBank/DDBJ databases">
        <title>Corallincola luteus sp. nov., a marine bacterium isolated from surface sediment of Bohai Sea in China.</title>
        <authorList>
            <person name="Ren Q."/>
        </authorList>
    </citation>
    <scope>NUCLEOTIDE SEQUENCE [LARGE SCALE GENOMIC DNA]</scope>
    <source>
        <strain evidence="6 7">DASS28</strain>
    </source>
</reference>
<dbReference type="SUPFAM" id="SSF53448">
    <property type="entry name" value="Nucleotide-diphospho-sugar transferases"/>
    <property type="match status" value="1"/>
</dbReference>
<gene>
    <name evidence="6" type="ORF">EZV61_00195</name>
</gene>
<evidence type="ECO:0000313" key="7">
    <source>
        <dbReference type="Proteomes" id="UP000292554"/>
    </source>
</evidence>
<keyword evidence="4" id="KW-1133">Transmembrane helix</keyword>